<feature type="transmembrane region" description="Helical" evidence="1">
    <location>
        <begin position="136"/>
        <end position="160"/>
    </location>
</feature>
<gene>
    <name evidence="2" type="ORF">BG011_007882</name>
</gene>
<evidence type="ECO:0000313" key="3">
    <source>
        <dbReference type="Proteomes" id="UP000726737"/>
    </source>
</evidence>
<feature type="transmembrane region" description="Helical" evidence="1">
    <location>
        <begin position="186"/>
        <end position="210"/>
    </location>
</feature>
<accession>A0A9P6PQ26</accession>
<keyword evidence="1" id="KW-0812">Transmembrane</keyword>
<keyword evidence="1" id="KW-1133">Transmembrane helix</keyword>
<sequence>MRTLADTKNSSSFEVVTIDDHAPAQSQAPKSPLPSRVKARFNISPRSRLVAVALYQLINGLLSLYFCLIRTSTETIELCDSVMDCLFYSFQGWPALGLETMDLRDMSYVCGIVSLFGGVIGVFGIYSLYKESSAKVLLFGSGWCIATIATIVTTFMSLFLTINHNGRFLNQCRVEHDSVLGRNECAMMYAAALLGSLVACLVSVIMICCYGNDIARYSTELEAVKNKTRKIEDTL</sequence>
<evidence type="ECO:0000256" key="1">
    <source>
        <dbReference type="SAM" id="Phobius"/>
    </source>
</evidence>
<proteinExistence type="predicted"/>
<feature type="transmembrane region" description="Helical" evidence="1">
    <location>
        <begin position="106"/>
        <end position="129"/>
    </location>
</feature>
<feature type="transmembrane region" description="Helical" evidence="1">
    <location>
        <begin position="49"/>
        <end position="71"/>
    </location>
</feature>
<protein>
    <submittedName>
        <fullName evidence="2">Uncharacterized protein</fullName>
    </submittedName>
</protein>
<keyword evidence="3" id="KW-1185">Reference proteome</keyword>
<name>A0A9P6PQ26_9FUNG</name>
<dbReference type="EMBL" id="JAAAJA010000624">
    <property type="protein sequence ID" value="KAG0251052.1"/>
    <property type="molecule type" value="Genomic_DNA"/>
</dbReference>
<reference evidence="2" key="1">
    <citation type="journal article" date="2020" name="Fungal Divers.">
        <title>Resolving the Mortierellaceae phylogeny through synthesis of multi-gene phylogenetics and phylogenomics.</title>
        <authorList>
            <person name="Vandepol N."/>
            <person name="Liber J."/>
            <person name="Desiro A."/>
            <person name="Na H."/>
            <person name="Kennedy M."/>
            <person name="Barry K."/>
            <person name="Grigoriev I.V."/>
            <person name="Miller A.N."/>
            <person name="O'Donnell K."/>
            <person name="Stajich J.E."/>
            <person name="Bonito G."/>
        </authorList>
    </citation>
    <scope>NUCLEOTIDE SEQUENCE</scope>
    <source>
        <strain evidence="2">KOD948</strain>
    </source>
</reference>
<comment type="caution">
    <text evidence="2">The sequence shown here is derived from an EMBL/GenBank/DDBJ whole genome shotgun (WGS) entry which is preliminary data.</text>
</comment>
<keyword evidence="1" id="KW-0472">Membrane</keyword>
<dbReference type="OrthoDB" id="2416934at2759"/>
<dbReference type="AlphaFoldDB" id="A0A9P6PQ26"/>
<evidence type="ECO:0000313" key="2">
    <source>
        <dbReference type="EMBL" id="KAG0251052.1"/>
    </source>
</evidence>
<organism evidence="2 3">
    <name type="scientific">Mortierella polycephala</name>
    <dbReference type="NCBI Taxonomy" id="41804"/>
    <lineage>
        <taxon>Eukaryota</taxon>
        <taxon>Fungi</taxon>
        <taxon>Fungi incertae sedis</taxon>
        <taxon>Mucoromycota</taxon>
        <taxon>Mortierellomycotina</taxon>
        <taxon>Mortierellomycetes</taxon>
        <taxon>Mortierellales</taxon>
        <taxon>Mortierellaceae</taxon>
        <taxon>Mortierella</taxon>
    </lineage>
</organism>
<dbReference type="Proteomes" id="UP000726737">
    <property type="component" value="Unassembled WGS sequence"/>
</dbReference>